<dbReference type="RefSeq" id="XP_003685458.1">
    <property type="nucleotide sequence ID" value="XM_003685410.1"/>
</dbReference>
<dbReference type="GO" id="GO:0042275">
    <property type="term" value="P:error-free postreplication DNA repair"/>
    <property type="evidence" value="ECO:0007669"/>
    <property type="project" value="EnsemblFungi"/>
</dbReference>
<evidence type="ECO:0000313" key="22">
    <source>
        <dbReference type="Proteomes" id="UP000005666"/>
    </source>
</evidence>
<dbReference type="SMART" id="SM00513">
    <property type="entry name" value="SAP"/>
    <property type="match status" value="1"/>
</dbReference>
<dbReference type="GO" id="GO:0008270">
    <property type="term" value="F:zinc ion binding"/>
    <property type="evidence" value="ECO:0007669"/>
    <property type="project" value="UniProtKB-KW"/>
</dbReference>
<dbReference type="SUPFAM" id="SSF57850">
    <property type="entry name" value="RING/U-box"/>
    <property type="match status" value="1"/>
</dbReference>
<accession>G8BT53</accession>
<keyword evidence="15 17" id="KW-0539">Nucleus</keyword>
<evidence type="ECO:0000256" key="9">
    <source>
        <dbReference type="ARBA" id="ARBA00022763"/>
    </source>
</evidence>
<dbReference type="InterPro" id="IPR004580">
    <property type="entry name" value="Rad18_fungi"/>
</dbReference>
<dbReference type="InterPro" id="IPR006642">
    <property type="entry name" value="Rad18_UBZ4"/>
</dbReference>
<feature type="compositionally biased region" description="Basic residues" evidence="18">
    <location>
        <begin position="239"/>
        <end position="248"/>
    </location>
</feature>
<evidence type="ECO:0000259" key="20">
    <source>
        <dbReference type="PROSITE" id="PS50800"/>
    </source>
</evidence>
<keyword evidence="8 17" id="KW-0479">Metal-binding</keyword>
<keyword evidence="9 17" id="KW-0227">DNA damage</keyword>
<dbReference type="SMART" id="SM00184">
    <property type="entry name" value="RING"/>
    <property type="match status" value="1"/>
</dbReference>
<evidence type="ECO:0000256" key="10">
    <source>
        <dbReference type="ARBA" id="ARBA00022771"/>
    </source>
</evidence>
<dbReference type="PANTHER" id="PTHR14134:SF2">
    <property type="entry name" value="E3 UBIQUITIN-PROTEIN LIGASE RAD18"/>
    <property type="match status" value="1"/>
</dbReference>
<evidence type="ECO:0000259" key="19">
    <source>
        <dbReference type="PROSITE" id="PS50089"/>
    </source>
</evidence>
<dbReference type="PROSITE" id="PS50800">
    <property type="entry name" value="SAP"/>
    <property type="match status" value="1"/>
</dbReference>
<dbReference type="GeneID" id="11534596"/>
<comment type="pathway">
    <text evidence="3 17">Protein modification; protein ubiquitination.</text>
</comment>
<evidence type="ECO:0000256" key="17">
    <source>
        <dbReference type="RuleBase" id="RU368093"/>
    </source>
</evidence>
<dbReference type="PROSITE" id="PS50089">
    <property type="entry name" value="ZF_RING_2"/>
    <property type="match status" value="1"/>
</dbReference>
<dbReference type="GO" id="GO:0042276">
    <property type="term" value="P:error-prone translesion synthesis"/>
    <property type="evidence" value="ECO:0007669"/>
    <property type="project" value="EnsemblFungi"/>
</dbReference>
<name>G8BT53_TETPH</name>
<dbReference type="GO" id="GO:0003697">
    <property type="term" value="F:single-stranded DNA binding"/>
    <property type="evidence" value="ECO:0007669"/>
    <property type="project" value="UniProtKB-UniRule"/>
</dbReference>
<comment type="subunit">
    <text evidence="17">Interacts with E2 UBC2, forming a complex with ubiquitin ligase activity.</text>
</comment>
<dbReference type="InterPro" id="IPR003034">
    <property type="entry name" value="SAP_dom"/>
</dbReference>
<dbReference type="InterPro" id="IPR013083">
    <property type="entry name" value="Znf_RING/FYVE/PHD"/>
</dbReference>
<dbReference type="STRING" id="1071381.G8BT53"/>
<evidence type="ECO:0000256" key="3">
    <source>
        <dbReference type="ARBA" id="ARBA00004906"/>
    </source>
</evidence>
<feature type="region of interest" description="Disordered" evidence="18">
    <location>
        <begin position="466"/>
        <end position="485"/>
    </location>
</feature>
<dbReference type="InterPro" id="IPR001841">
    <property type="entry name" value="Znf_RING"/>
</dbReference>
<feature type="compositionally biased region" description="Basic and acidic residues" evidence="18">
    <location>
        <begin position="429"/>
        <end position="441"/>
    </location>
</feature>
<comment type="function">
    <text evidence="17">E3 RING-finger protein, member of the UBC2/RAD6 epistasis group. Associates to the E2 ubiquitin conjugating enzyme UBC2/RAD6 to form the UBC2-RAD18 ubiquitin ligase complex involved in postreplicative repair (PRR) of damaged DNA.</text>
</comment>
<comment type="subcellular location">
    <subcellularLocation>
        <location evidence="2 17">Nucleus</location>
    </subcellularLocation>
</comment>
<dbReference type="GO" id="GO:0006513">
    <property type="term" value="P:protein monoubiquitination"/>
    <property type="evidence" value="ECO:0007669"/>
    <property type="project" value="EnsemblFungi"/>
</dbReference>
<dbReference type="OMA" id="RINNSHM"/>
<comment type="catalytic activity">
    <reaction evidence="1 17">
        <text>S-ubiquitinyl-[E2 ubiquitin-conjugating enzyme]-L-cysteine + [acceptor protein]-L-lysine = [E2 ubiquitin-conjugating enzyme]-L-cysteine + N(6)-ubiquitinyl-[acceptor protein]-L-lysine.</text>
        <dbReference type="EC" id="2.3.2.27"/>
    </reaction>
</comment>
<evidence type="ECO:0000256" key="11">
    <source>
        <dbReference type="ARBA" id="ARBA00022786"/>
    </source>
</evidence>
<dbReference type="GO" id="GO:0005634">
    <property type="term" value="C:nucleus"/>
    <property type="evidence" value="ECO:0007669"/>
    <property type="project" value="UniProtKB-SubCell"/>
</dbReference>
<evidence type="ECO:0000256" key="18">
    <source>
        <dbReference type="SAM" id="MobiDB-lite"/>
    </source>
</evidence>
<dbReference type="NCBIfam" id="TIGR00599">
    <property type="entry name" value="rad18"/>
    <property type="match status" value="1"/>
</dbReference>
<comment type="similarity">
    <text evidence="4 17">Belongs to the RAD18 family.</text>
</comment>
<dbReference type="PROSITE" id="PS00518">
    <property type="entry name" value="ZF_RING_1"/>
    <property type="match status" value="1"/>
</dbReference>
<proteinExistence type="inferred from homology"/>
<protein>
    <recommendedName>
        <fullName evidence="6 17">Postreplication repair E3 ubiquitin-protein ligase RAD18</fullName>
        <ecNumber evidence="5 17">2.3.2.27</ecNumber>
    </recommendedName>
    <alternativeName>
        <fullName evidence="17">RING-type E3 ubiquitin transferase RAD18</fullName>
    </alternativeName>
</protein>
<dbReference type="UniPathway" id="UPA00143"/>
<dbReference type="InterPro" id="IPR039577">
    <property type="entry name" value="Rad18"/>
</dbReference>
<reference evidence="21 22" key="1">
    <citation type="journal article" date="2011" name="Proc. Natl. Acad. Sci. U.S.A.">
        <title>Evolutionary erosion of yeast sex chromosomes by mating-type switching accidents.</title>
        <authorList>
            <person name="Gordon J.L."/>
            <person name="Armisen D."/>
            <person name="Proux-Wera E."/>
            <person name="Oheigeartaigh S.S."/>
            <person name="Byrne K.P."/>
            <person name="Wolfe K.H."/>
        </authorList>
    </citation>
    <scope>NUCLEOTIDE SEQUENCE [LARGE SCALE GENOMIC DNA]</scope>
    <source>
        <strain evidence="22">ATCC 24235 / CBS 4417 / NBRC 1672 / NRRL Y-8282 / UCD 70-5</strain>
    </source>
</reference>
<evidence type="ECO:0000256" key="15">
    <source>
        <dbReference type="ARBA" id="ARBA00023242"/>
    </source>
</evidence>
<evidence type="ECO:0000256" key="5">
    <source>
        <dbReference type="ARBA" id="ARBA00012483"/>
    </source>
</evidence>
<dbReference type="GO" id="GO:0006281">
    <property type="term" value="P:DNA repair"/>
    <property type="evidence" value="ECO:0007669"/>
    <property type="project" value="UniProtKB-KW"/>
</dbReference>
<keyword evidence="13 17" id="KW-0238">DNA-binding</keyword>
<dbReference type="GO" id="GO:0061630">
    <property type="term" value="F:ubiquitin protein ligase activity"/>
    <property type="evidence" value="ECO:0007669"/>
    <property type="project" value="UniProtKB-UniRule"/>
</dbReference>
<keyword evidence="22" id="KW-1185">Reference proteome</keyword>
<dbReference type="GO" id="GO:0070987">
    <property type="term" value="P:error-free translesion synthesis"/>
    <property type="evidence" value="ECO:0007669"/>
    <property type="project" value="EnsemblFungi"/>
</dbReference>
<keyword evidence="14 17" id="KW-0234">DNA repair</keyword>
<dbReference type="AlphaFoldDB" id="G8BT53"/>
<keyword evidence="10 16" id="KW-0863">Zinc-finger</keyword>
<gene>
    <name evidence="21" type="primary">TPHA0D03910</name>
    <name evidence="21" type="ordered locus">TPHA_0D03910</name>
</gene>
<evidence type="ECO:0000256" key="1">
    <source>
        <dbReference type="ARBA" id="ARBA00000900"/>
    </source>
</evidence>
<evidence type="ECO:0000256" key="4">
    <source>
        <dbReference type="ARBA" id="ARBA00009506"/>
    </source>
</evidence>
<evidence type="ECO:0000256" key="7">
    <source>
        <dbReference type="ARBA" id="ARBA00022679"/>
    </source>
</evidence>
<keyword evidence="11 17" id="KW-0833">Ubl conjugation pathway</keyword>
<evidence type="ECO:0000256" key="13">
    <source>
        <dbReference type="ARBA" id="ARBA00023125"/>
    </source>
</evidence>
<evidence type="ECO:0000256" key="16">
    <source>
        <dbReference type="PROSITE-ProRule" id="PRU00175"/>
    </source>
</evidence>
<dbReference type="GO" id="GO:0017116">
    <property type="term" value="F:single-stranded DNA helicase activity"/>
    <property type="evidence" value="ECO:0007669"/>
    <property type="project" value="EnsemblFungi"/>
</dbReference>
<dbReference type="KEGG" id="tpf:TPHA_0D03910"/>
<dbReference type="Pfam" id="PF02037">
    <property type="entry name" value="SAP"/>
    <property type="match status" value="1"/>
</dbReference>
<dbReference type="eggNOG" id="KOG0287">
    <property type="taxonomic scope" value="Eukaryota"/>
</dbReference>
<dbReference type="OrthoDB" id="9049620at2759"/>
<keyword evidence="12 17" id="KW-0862">Zinc</keyword>
<sequence length="485" mass="55488">MNNSVSDPTDYAKSSIPKLSQLDSLLRCHICKNFLKNPVLTPCSHTFCSICMRLYLSKEAKCPLCLKEVRESMLRSEYLVNEIVGSYTNIRDELLANLKKQEARQDGQDISIVEVESDSESLQVLDIEEDTKQYISKQLSNQRNRINNSHMTKKVTKKSNDIHSFLKSKSNDIMLKNSQLIECPVCSKMVPKQTLESLHLDKCLEEQSSKQTDSSNNNDDLTVLSENITEFESDNSKDKSKKITKHRAKINDSKLIPNEKTSNHFDRYLQSTAASEHQRLPKINFSHMVTSQIKLKLASLNLPSTGTRQNMIERYNHYEILWNSNFCDSINPVAESELRRQLASWEVSQKKASNSSGNSISSLMEIAKASNHGLSYKTLMLKFRTDSFNKKAWANIFAKEFNELKKEAMSKLKKGKIKSINEVPSETQNEEKKEQRNERNDITQNEIEPNTCFDLLSSENVIELTQQSNSNDSIPDITISNTQEY</sequence>
<dbReference type="HOGENOM" id="CLU_028491_2_0_1"/>
<dbReference type="Pfam" id="PF13923">
    <property type="entry name" value="zf-C3HC4_2"/>
    <property type="match status" value="1"/>
</dbReference>
<dbReference type="Gene3D" id="3.30.160.60">
    <property type="entry name" value="Classic Zinc Finger"/>
    <property type="match status" value="1"/>
</dbReference>
<dbReference type="SMART" id="SM00734">
    <property type="entry name" value="ZnF_Rad18"/>
    <property type="match status" value="1"/>
</dbReference>
<dbReference type="EMBL" id="HE612859">
    <property type="protein sequence ID" value="CCE63024.1"/>
    <property type="molecule type" value="Genomic_DNA"/>
</dbReference>
<evidence type="ECO:0000256" key="8">
    <source>
        <dbReference type="ARBA" id="ARBA00022723"/>
    </source>
</evidence>
<feature type="region of interest" description="Disordered" evidence="18">
    <location>
        <begin position="419"/>
        <end position="450"/>
    </location>
</feature>
<organism evidence="21 22">
    <name type="scientific">Tetrapisispora phaffii (strain ATCC 24235 / CBS 4417 / NBRC 1672 / NRRL Y-8282 / UCD 70-5)</name>
    <name type="common">Yeast</name>
    <name type="synonym">Fabospora phaffii</name>
    <dbReference type="NCBI Taxonomy" id="1071381"/>
    <lineage>
        <taxon>Eukaryota</taxon>
        <taxon>Fungi</taxon>
        <taxon>Dikarya</taxon>
        <taxon>Ascomycota</taxon>
        <taxon>Saccharomycotina</taxon>
        <taxon>Saccharomycetes</taxon>
        <taxon>Saccharomycetales</taxon>
        <taxon>Saccharomycetaceae</taxon>
        <taxon>Tetrapisispora</taxon>
    </lineage>
</organism>
<evidence type="ECO:0000256" key="2">
    <source>
        <dbReference type="ARBA" id="ARBA00004123"/>
    </source>
</evidence>
<keyword evidence="7 17" id="KW-0808">Transferase</keyword>
<dbReference type="FunFam" id="3.30.40.10:FF:000172">
    <property type="entry name" value="E3 ubiquitin-protein ligase RAD18"/>
    <property type="match status" value="1"/>
</dbReference>
<evidence type="ECO:0000256" key="6">
    <source>
        <dbReference type="ARBA" id="ARBA00015551"/>
    </source>
</evidence>
<dbReference type="InterPro" id="IPR017907">
    <property type="entry name" value="Znf_RING_CS"/>
</dbReference>
<feature type="domain" description="RING-type" evidence="19">
    <location>
        <begin position="28"/>
        <end position="65"/>
    </location>
</feature>
<dbReference type="GO" id="GO:0000785">
    <property type="term" value="C:chromatin"/>
    <property type="evidence" value="ECO:0007669"/>
    <property type="project" value="EnsemblFungi"/>
</dbReference>
<feature type="domain" description="SAP" evidence="20">
    <location>
        <begin position="285"/>
        <end position="319"/>
    </location>
</feature>
<dbReference type="GO" id="GO:0097505">
    <property type="term" value="C:Rad6-Rad18 complex"/>
    <property type="evidence" value="ECO:0007669"/>
    <property type="project" value="EnsemblFungi"/>
</dbReference>
<evidence type="ECO:0000313" key="21">
    <source>
        <dbReference type="EMBL" id="CCE63024.1"/>
    </source>
</evidence>
<dbReference type="Gene3D" id="3.30.40.10">
    <property type="entry name" value="Zinc/RING finger domain, C3HC4 (zinc finger)"/>
    <property type="match status" value="1"/>
</dbReference>
<evidence type="ECO:0000256" key="14">
    <source>
        <dbReference type="ARBA" id="ARBA00023204"/>
    </source>
</evidence>
<feature type="region of interest" description="Disordered" evidence="18">
    <location>
        <begin position="231"/>
        <end position="251"/>
    </location>
</feature>
<dbReference type="PANTHER" id="PTHR14134">
    <property type="entry name" value="E3 UBIQUITIN-PROTEIN LIGASE RAD18"/>
    <property type="match status" value="1"/>
</dbReference>
<dbReference type="EC" id="2.3.2.27" evidence="5 17"/>
<evidence type="ECO:0000256" key="12">
    <source>
        <dbReference type="ARBA" id="ARBA00022833"/>
    </source>
</evidence>
<dbReference type="Proteomes" id="UP000005666">
    <property type="component" value="Chromosome 4"/>
</dbReference>